<evidence type="ECO:0000313" key="8">
    <source>
        <dbReference type="Proteomes" id="UP000005237"/>
    </source>
</evidence>
<dbReference type="GO" id="GO:0005829">
    <property type="term" value="C:cytosol"/>
    <property type="evidence" value="ECO:0007669"/>
    <property type="project" value="UniProtKB-SubCell"/>
</dbReference>
<keyword evidence="2 4" id="KW-0863">Zinc-finger</keyword>
<comment type="function">
    <text evidence="5">E3 ubiquitin-protein ligase that specifically binds poly-ADP-ribosylated proteins and mediates their ubiquitination and subsequent degradation.</text>
</comment>
<evidence type="ECO:0000256" key="4">
    <source>
        <dbReference type="PROSITE-ProRule" id="PRU00175"/>
    </source>
</evidence>
<keyword evidence="3 5" id="KW-0862">Zinc</keyword>
<dbReference type="GO" id="GO:0072572">
    <property type="term" value="F:poly-ADP-D-ribose binding"/>
    <property type="evidence" value="ECO:0007669"/>
    <property type="project" value="UniProtKB-UniRule"/>
</dbReference>
<reference evidence="7" key="2">
    <citation type="submission" date="2022-06" db="UniProtKB">
        <authorList>
            <consortium name="EnsemblMetazoa"/>
        </authorList>
    </citation>
    <scope>IDENTIFICATION</scope>
    <source>
        <strain evidence="7">DF5081</strain>
    </source>
</reference>
<comment type="PTM">
    <text evidence="5">Ubiquitinated; autoubiquitinated.</text>
</comment>
<dbReference type="PANTHER" id="PTHR13417:SF2">
    <property type="entry name" value="E3 UBIQUITIN-PROTEIN LIGASE RNF146"/>
    <property type="match status" value="1"/>
</dbReference>
<dbReference type="PANTHER" id="PTHR13417">
    <property type="entry name" value="E3 UBIQUITIN-PROTEIN LIGASE RNF146"/>
    <property type="match status" value="1"/>
</dbReference>
<dbReference type="GO" id="GO:0051865">
    <property type="term" value="P:protein autoubiquitination"/>
    <property type="evidence" value="ECO:0007669"/>
    <property type="project" value="UniProtKB-UniRule"/>
</dbReference>
<comment type="subcellular location">
    <subcellularLocation>
        <location evidence="5">Cytoplasm</location>
        <location evidence="5">Cytosol</location>
    </subcellularLocation>
</comment>
<dbReference type="SMART" id="SM00184">
    <property type="entry name" value="RING"/>
    <property type="match status" value="1"/>
</dbReference>
<proteinExistence type="predicted"/>
<evidence type="ECO:0000256" key="3">
    <source>
        <dbReference type="ARBA" id="ARBA00022833"/>
    </source>
</evidence>
<dbReference type="Pfam" id="PF02825">
    <property type="entry name" value="WWE"/>
    <property type="match status" value="1"/>
</dbReference>
<feature type="domain" description="RING-type" evidence="6">
    <location>
        <begin position="14"/>
        <end position="54"/>
    </location>
</feature>
<dbReference type="GO" id="GO:0008270">
    <property type="term" value="F:zinc ion binding"/>
    <property type="evidence" value="ECO:0007669"/>
    <property type="project" value="UniProtKB-UniRule"/>
</dbReference>
<sequence length="164" mass="18973">MSGVGSSSEVQEDCTICDYEKLMPTEIPNCGHQFCYSCIKGVFLSNSPICLLCRGPIDEAIFTTERDVDVKMKVPGLREPDFSVRRFVNNKGVQLTELKPDVEIIRARMNAEAARMFWVYRGRNNGWWRFESRNEKDIEDFLQPRIDQTTNAYCRSFVYCGFLN</sequence>
<accession>A0A8R1DW72</accession>
<dbReference type="Pfam" id="PF13920">
    <property type="entry name" value="zf-C3HC4_3"/>
    <property type="match status" value="1"/>
</dbReference>
<reference evidence="8" key="1">
    <citation type="submission" date="2010-08" db="EMBL/GenBank/DDBJ databases">
        <authorList>
            <consortium name="Caenorhabditis japonica Sequencing Consortium"/>
            <person name="Wilson R.K."/>
        </authorList>
    </citation>
    <scope>NUCLEOTIDE SEQUENCE [LARGE SCALE GENOMIC DNA]</scope>
    <source>
        <strain evidence="8">DF5081</strain>
    </source>
</reference>
<dbReference type="SUPFAM" id="SSF117839">
    <property type="entry name" value="WWE domain"/>
    <property type="match status" value="1"/>
</dbReference>
<dbReference type="GO" id="GO:0016055">
    <property type="term" value="P:Wnt signaling pathway"/>
    <property type="evidence" value="ECO:0007669"/>
    <property type="project" value="InterPro"/>
</dbReference>
<dbReference type="SUPFAM" id="SSF57850">
    <property type="entry name" value="RING/U-box"/>
    <property type="match status" value="1"/>
</dbReference>
<keyword evidence="8" id="KW-1185">Reference proteome</keyword>
<dbReference type="PROSITE" id="PS50089">
    <property type="entry name" value="ZF_RING_2"/>
    <property type="match status" value="1"/>
</dbReference>
<evidence type="ECO:0000313" key="7">
    <source>
        <dbReference type="EnsemblMetazoa" id="CJA12459.1"/>
    </source>
</evidence>
<evidence type="ECO:0000256" key="5">
    <source>
        <dbReference type="RuleBase" id="RU367115"/>
    </source>
</evidence>
<dbReference type="GO" id="GO:0061630">
    <property type="term" value="F:ubiquitin protein ligase activity"/>
    <property type="evidence" value="ECO:0007669"/>
    <property type="project" value="UniProtKB-UniRule"/>
</dbReference>
<comment type="pathway">
    <text evidence="5">Protein modification; protein ubiquitination.</text>
</comment>
<organism evidence="7 8">
    <name type="scientific">Caenorhabditis japonica</name>
    <dbReference type="NCBI Taxonomy" id="281687"/>
    <lineage>
        <taxon>Eukaryota</taxon>
        <taxon>Metazoa</taxon>
        <taxon>Ecdysozoa</taxon>
        <taxon>Nematoda</taxon>
        <taxon>Chromadorea</taxon>
        <taxon>Rhabditida</taxon>
        <taxon>Rhabditina</taxon>
        <taxon>Rhabditomorpha</taxon>
        <taxon>Rhabditoidea</taxon>
        <taxon>Rhabditidae</taxon>
        <taxon>Peloderinae</taxon>
        <taxon>Caenorhabditis</taxon>
    </lineage>
</organism>
<dbReference type="InterPro" id="IPR004170">
    <property type="entry name" value="WWE_dom"/>
</dbReference>
<comment type="domain">
    <text evidence="5">The WWE domain mediates non-covalent poly(ADP-ribose)-binding.</text>
</comment>
<dbReference type="Proteomes" id="UP000005237">
    <property type="component" value="Unassembled WGS sequence"/>
</dbReference>
<evidence type="ECO:0000256" key="2">
    <source>
        <dbReference type="ARBA" id="ARBA00022771"/>
    </source>
</evidence>
<dbReference type="GO" id="GO:0005634">
    <property type="term" value="C:nucleus"/>
    <property type="evidence" value="ECO:0007669"/>
    <property type="project" value="TreeGrafter"/>
</dbReference>
<dbReference type="InterPro" id="IPR037197">
    <property type="entry name" value="WWE_dom_sf"/>
</dbReference>
<keyword evidence="5" id="KW-0833">Ubl conjugation pathway</keyword>
<evidence type="ECO:0000259" key="6">
    <source>
        <dbReference type="PROSITE" id="PS50089"/>
    </source>
</evidence>
<protein>
    <recommendedName>
        <fullName evidence="5">E3 ubiquitin-protein ligase</fullName>
        <ecNumber evidence="5">2.3.2.27</ecNumber>
    </recommendedName>
</protein>
<keyword evidence="1 5" id="KW-0479">Metal-binding</keyword>
<name>A0A8R1DW72_CAEJA</name>
<dbReference type="InterPro" id="IPR033509">
    <property type="entry name" value="RNF146"/>
</dbReference>
<dbReference type="InterPro" id="IPR001841">
    <property type="entry name" value="Znf_RING"/>
</dbReference>
<dbReference type="Gene3D" id="3.30.720.50">
    <property type="match status" value="1"/>
</dbReference>
<dbReference type="EC" id="2.3.2.27" evidence="5"/>
<dbReference type="InterPro" id="IPR013083">
    <property type="entry name" value="Znf_RING/FYVE/PHD"/>
</dbReference>
<dbReference type="InterPro" id="IPR017907">
    <property type="entry name" value="Znf_RING_CS"/>
</dbReference>
<dbReference type="AlphaFoldDB" id="A0A8R1DW72"/>
<dbReference type="Gene3D" id="3.30.40.10">
    <property type="entry name" value="Zinc/RING finger domain, C3HC4 (zinc finger)"/>
    <property type="match status" value="1"/>
</dbReference>
<dbReference type="GO" id="GO:0006511">
    <property type="term" value="P:ubiquitin-dependent protein catabolic process"/>
    <property type="evidence" value="ECO:0007669"/>
    <property type="project" value="UniProtKB-UniRule"/>
</dbReference>
<comment type="catalytic activity">
    <reaction evidence="5">
        <text>S-ubiquitinyl-[E2 ubiquitin-conjugating enzyme]-L-cysteine + [acceptor protein]-L-lysine = [E2 ubiquitin-conjugating enzyme]-L-cysteine + N(6)-ubiquitinyl-[acceptor protein]-L-lysine.</text>
        <dbReference type="EC" id="2.3.2.27"/>
    </reaction>
</comment>
<evidence type="ECO:0000256" key="1">
    <source>
        <dbReference type="ARBA" id="ARBA00022723"/>
    </source>
</evidence>
<dbReference type="PROSITE" id="PS00518">
    <property type="entry name" value="ZF_RING_1"/>
    <property type="match status" value="1"/>
</dbReference>
<keyword evidence="5" id="KW-0963">Cytoplasm</keyword>
<keyword evidence="5" id="KW-0808">Transferase</keyword>
<dbReference type="EnsemblMetazoa" id="CJA12459.1">
    <property type="protein sequence ID" value="CJA12459.1"/>
    <property type="gene ID" value="WBGene00131663"/>
</dbReference>